<dbReference type="GO" id="GO:0005886">
    <property type="term" value="C:plasma membrane"/>
    <property type="evidence" value="ECO:0007669"/>
    <property type="project" value="UniProtKB-SubCell"/>
</dbReference>
<keyword evidence="11" id="KW-0472">Membrane</keyword>
<dbReference type="InParanoid" id="A2FA56"/>
<evidence type="ECO:0000256" key="15">
    <source>
        <dbReference type="ARBA" id="ARBA00023180"/>
    </source>
</evidence>
<protein>
    <recommendedName>
        <fullName evidence="2">receptor protein-tyrosine kinase</fullName>
        <ecNumber evidence="2">2.7.10.1</ecNumber>
    </recommendedName>
</protein>
<feature type="domain" description="ALK/LTK-like glycine-rich" evidence="17">
    <location>
        <begin position="12"/>
        <end position="268"/>
    </location>
</feature>
<evidence type="ECO:0000256" key="1">
    <source>
        <dbReference type="ARBA" id="ARBA00004251"/>
    </source>
</evidence>
<proteinExistence type="predicted"/>
<evidence type="ECO:0000256" key="6">
    <source>
        <dbReference type="ARBA" id="ARBA00022729"/>
    </source>
</evidence>
<accession>A2FA56</accession>
<dbReference type="VEuPathDB" id="TrichDB:TVAGG3_0386910"/>
<dbReference type="AlphaFoldDB" id="A2FA56"/>
<evidence type="ECO:0000256" key="12">
    <source>
        <dbReference type="ARBA" id="ARBA00023137"/>
    </source>
</evidence>
<dbReference type="GO" id="GO:0004714">
    <property type="term" value="F:transmembrane receptor protein tyrosine kinase activity"/>
    <property type="evidence" value="ECO:0007669"/>
    <property type="project" value="UniProtKB-EC"/>
</dbReference>
<reference evidence="18" key="1">
    <citation type="submission" date="2006-10" db="EMBL/GenBank/DDBJ databases">
        <authorList>
            <person name="Amadeo P."/>
            <person name="Zhao Q."/>
            <person name="Wortman J."/>
            <person name="Fraser-Liggett C."/>
            <person name="Carlton J."/>
        </authorList>
    </citation>
    <scope>NUCLEOTIDE SEQUENCE</scope>
    <source>
        <strain evidence="18">G3</strain>
    </source>
</reference>
<keyword evidence="6" id="KW-0732">Signal</keyword>
<evidence type="ECO:0000256" key="14">
    <source>
        <dbReference type="ARBA" id="ARBA00023170"/>
    </source>
</evidence>
<evidence type="ECO:0000256" key="10">
    <source>
        <dbReference type="ARBA" id="ARBA00022989"/>
    </source>
</evidence>
<evidence type="ECO:0000256" key="2">
    <source>
        <dbReference type="ARBA" id="ARBA00011902"/>
    </source>
</evidence>
<evidence type="ECO:0000256" key="9">
    <source>
        <dbReference type="ARBA" id="ARBA00022840"/>
    </source>
</evidence>
<evidence type="ECO:0000313" key="19">
    <source>
        <dbReference type="Proteomes" id="UP000001542"/>
    </source>
</evidence>
<keyword evidence="3" id="KW-1003">Cell membrane</keyword>
<dbReference type="InterPro" id="IPR055163">
    <property type="entry name" value="ALK/LTK-like_GRD"/>
</dbReference>
<keyword evidence="8" id="KW-0418">Kinase</keyword>
<dbReference type="Pfam" id="PF12810">
    <property type="entry name" value="ALK_LTK_GRD"/>
    <property type="match status" value="1"/>
</dbReference>
<sequence>MQWNFTFSGSKYNLFLEPGRYLLECWGAQGAGSDVSPLPEMGAGGRGGYSFGTIFLQEKTNIFVYVGGTGKVIDSGFAEGGFNGGGSAWGTTTSTDPAGGGGGGTDIRLNSEDLYSRVIVAGGGGGGGEDGGPGGFGGGLEGETNPTNFESYPGTQTSASHGATFGHGAHTSYNGGGGGGGWYGGGVRLGQETPATSGTIYDTKGGSGGSGYVYTKETFHNYPEGCKLNKFYFLEDAKTIGGNESIIEPNGTSSIGHFGDGYVRITLLAFKYQNIFYRNHSESTLSVLLKDQECNSSIYIPSYIDDKAVISILPGAFYRNTCLREVKIPKTFFQML</sequence>
<feature type="region of interest" description="Disordered" evidence="16">
    <location>
        <begin position="124"/>
        <end position="149"/>
    </location>
</feature>
<dbReference type="Proteomes" id="UP000001542">
    <property type="component" value="Unassembled WGS sequence"/>
</dbReference>
<evidence type="ECO:0000313" key="18">
    <source>
        <dbReference type="EMBL" id="EAX98192.1"/>
    </source>
</evidence>
<dbReference type="EC" id="2.7.10.1" evidence="2"/>
<keyword evidence="5" id="KW-0812">Transmembrane</keyword>
<evidence type="ECO:0000256" key="8">
    <source>
        <dbReference type="ARBA" id="ARBA00022777"/>
    </source>
</evidence>
<keyword evidence="19" id="KW-1185">Reference proteome</keyword>
<reference evidence="18" key="2">
    <citation type="journal article" date="2007" name="Science">
        <title>Draft genome sequence of the sexually transmitted pathogen Trichomonas vaginalis.</title>
        <authorList>
            <person name="Carlton J.M."/>
            <person name="Hirt R.P."/>
            <person name="Silva J.C."/>
            <person name="Delcher A.L."/>
            <person name="Schatz M."/>
            <person name="Zhao Q."/>
            <person name="Wortman J.R."/>
            <person name="Bidwell S.L."/>
            <person name="Alsmark U.C.M."/>
            <person name="Besteiro S."/>
            <person name="Sicheritz-Ponten T."/>
            <person name="Noel C.J."/>
            <person name="Dacks J.B."/>
            <person name="Foster P.G."/>
            <person name="Simillion C."/>
            <person name="Van de Peer Y."/>
            <person name="Miranda-Saavedra D."/>
            <person name="Barton G.J."/>
            <person name="Westrop G.D."/>
            <person name="Mueller S."/>
            <person name="Dessi D."/>
            <person name="Fiori P.L."/>
            <person name="Ren Q."/>
            <person name="Paulsen I."/>
            <person name="Zhang H."/>
            <person name="Bastida-Corcuera F.D."/>
            <person name="Simoes-Barbosa A."/>
            <person name="Brown M.T."/>
            <person name="Hayes R.D."/>
            <person name="Mukherjee M."/>
            <person name="Okumura C.Y."/>
            <person name="Schneider R."/>
            <person name="Smith A.J."/>
            <person name="Vanacova S."/>
            <person name="Villalvazo M."/>
            <person name="Haas B.J."/>
            <person name="Pertea M."/>
            <person name="Feldblyum T.V."/>
            <person name="Utterback T.R."/>
            <person name="Shu C.L."/>
            <person name="Osoegawa K."/>
            <person name="de Jong P.J."/>
            <person name="Hrdy I."/>
            <person name="Horvathova L."/>
            <person name="Zubacova Z."/>
            <person name="Dolezal P."/>
            <person name="Malik S.B."/>
            <person name="Logsdon J.M. Jr."/>
            <person name="Henze K."/>
            <person name="Gupta A."/>
            <person name="Wang C.C."/>
            <person name="Dunne R.L."/>
            <person name="Upcroft J.A."/>
            <person name="Upcroft P."/>
            <person name="White O."/>
            <person name="Salzberg S.L."/>
            <person name="Tang P."/>
            <person name="Chiu C.-H."/>
            <person name="Lee Y.-S."/>
            <person name="Embley T.M."/>
            <person name="Coombs G.H."/>
            <person name="Mottram J.C."/>
            <person name="Tachezy J."/>
            <person name="Fraser-Liggett C.M."/>
            <person name="Johnson P.J."/>
        </authorList>
    </citation>
    <scope>NUCLEOTIDE SEQUENCE [LARGE SCALE GENOMIC DNA]</scope>
    <source>
        <strain evidence="18">G3</strain>
    </source>
</reference>
<feature type="compositionally biased region" description="Gly residues" evidence="16">
    <location>
        <begin position="124"/>
        <end position="141"/>
    </location>
</feature>
<organism evidence="18 19">
    <name type="scientific">Trichomonas vaginalis (strain ATCC PRA-98 / G3)</name>
    <dbReference type="NCBI Taxonomy" id="412133"/>
    <lineage>
        <taxon>Eukaryota</taxon>
        <taxon>Metamonada</taxon>
        <taxon>Parabasalia</taxon>
        <taxon>Trichomonadida</taxon>
        <taxon>Trichomonadidae</taxon>
        <taxon>Trichomonas</taxon>
    </lineage>
</organism>
<dbReference type="VEuPathDB" id="TrichDB:TVAG_263090"/>
<keyword evidence="12" id="KW-0829">Tyrosine-protein kinase</keyword>
<evidence type="ECO:0000256" key="7">
    <source>
        <dbReference type="ARBA" id="ARBA00022741"/>
    </source>
</evidence>
<keyword evidence="10" id="KW-1133">Transmembrane helix</keyword>
<dbReference type="GO" id="GO:0005524">
    <property type="term" value="F:ATP binding"/>
    <property type="evidence" value="ECO:0007669"/>
    <property type="project" value="UniProtKB-KW"/>
</dbReference>
<evidence type="ECO:0000256" key="16">
    <source>
        <dbReference type="SAM" id="MobiDB-lite"/>
    </source>
</evidence>
<dbReference type="EMBL" id="DS113684">
    <property type="protein sequence ID" value="EAX98192.1"/>
    <property type="molecule type" value="Genomic_DNA"/>
</dbReference>
<comment type="subcellular location">
    <subcellularLocation>
        <location evidence="1">Cell membrane</location>
        <topology evidence="1">Single-pass type I membrane protein</topology>
    </subcellularLocation>
</comment>
<evidence type="ECO:0000256" key="4">
    <source>
        <dbReference type="ARBA" id="ARBA00022679"/>
    </source>
</evidence>
<keyword evidence="15" id="KW-0325">Glycoprotein</keyword>
<evidence type="ECO:0000259" key="17">
    <source>
        <dbReference type="Pfam" id="PF12810"/>
    </source>
</evidence>
<evidence type="ECO:0000256" key="13">
    <source>
        <dbReference type="ARBA" id="ARBA00023157"/>
    </source>
</evidence>
<name>A2FA56_TRIV3</name>
<dbReference type="RefSeq" id="XP_001311122.1">
    <property type="nucleotide sequence ID" value="XM_001311121.1"/>
</dbReference>
<keyword evidence="9" id="KW-0067">ATP-binding</keyword>
<keyword evidence="14" id="KW-0675">Receptor</keyword>
<gene>
    <name evidence="18" type="ORF">TVAG_263090</name>
</gene>
<keyword evidence="7" id="KW-0547">Nucleotide-binding</keyword>
<evidence type="ECO:0000256" key="5">
    <source>
        <dbReference type="ARBA" id="ARBA00022692"/>
    </source>
</evidence>
<keyword evidence="13" id="KW-1015">Disulfide bond</keyword>
<evidence type="ECO:0000256" key="11">
    <source>
        <dbReference type="ARBA" id="ARBA00023136"/>
    </source>
</evidence>
<dbReference type="KEGG" id="tva:4755988"/>
<keyword evidence="4" id="KW-0808">Transferase</keyword>
<evidence type="ECO:0000256" key="3">
    <source>
        <dbReference type="ARBA" id="ARBA00022475"/>
    </source>
</evidence>